<reference evidence="1" key="1">
    <citation type="journal article" date="2020" name="mSystems">
        <title>Genome- and Community-Level Interaction Insights into Carbon Utilization and Element Cycling Functions of Hydrothermarchaeota in Hydrothermal Sediment.</title>
        <authorList>
            <person name="Zhou Z."/>
            <person name="Liu Y."/>
            <person name="Xu W."/>
            <person name="Pan J."/>
            <person name="Luo Z.H."/>
            <person name="Li M."/>
        </authorList>
    </citation>
    <scope>NUCLEOTIDE SEQUENCE</scope>
    <source>
        <strain evidence="1">SpSt-997</strain>
    </source>
</reference>
<name>A0A8J4M6N3_9PROT</name>
<proteinExistence type="predicted"/>
<dbReference type="AlphaFoldDB" id="A0A8J4M6N3"/>
<gene>
    <name evidence="1" type="ORF">ENY07_09665</name>
</gene>
<dbReference type="EMBL" id="DTQM01000187">
    <property type="protein sequence ID" value="HGC43467.1"/>
    <property type="molecule type" value="Genomic_DNA"/>
</dbReference>
<protein>
    <submittedName>
        <fullName evidence="1">Uncharacterized protein</fullName>
    </submittedName>
</protein>
<accession>A0A8J4M6N3</accession>
<sequence>MSGAAKLRERLEAAGITLAIGEQNNLEWQSEADPPPELLAEARRLKPELLALLRAEAANDPGAEVEALAEALLAEAERHPATRIPDRAKALAYYRSEALRRLALIRQRAIDATTGPDIERAALMAEEAAPMASPEEHRAIVSGLLLAGLPGALACRGCGRGIWRSPSCRGAPPDLCSTCQREAETP</sequence>
<organism evidence="1">
    <name type="scientific">Acidicaldus sp</name>
    <dbReference type="NCBI Taxonomy" id="1872105"/>
    <lineage>
        <taxon>Bacteria</taxon>
        <taxon>Pseudomonadati</taxon>
        <taxon>Pseudomonadota</taxon>
        <taxon>Alphaproteobacteria</taxon>
        <taxon>Acetobacterales</taxon>
        <taxon>Acetobacteraceae</taxon>
        <taxon>Acidicaldus</taxon>
    </lineage>
</organism>
<evidence type="ECO:0000313" key="1">
    <source>
        <dbReference type="EMBL" id="HGC43467.1"/>
    </source>
</evidence>
<comment type="caution">
    <text evidence="1">The sequence shown here is derived from an EMBL/GenBank/DDBJ whole genome shotgun (WGS) entry which is preliminary data.</text>
</comment>